<dbReference type="EMBL" id="BTGD01000011">
    <property type="protein sequence ID" value="GMM57189.1"/>
    <property type="molecule type" value="Genomic_DNA"/>
</dbReference>
<name>A0AAV5S006_MAUHU</name>
<dbReference type="InterPro" id="IPR048920">
    <property type="entry name" value="REC102"/>
</dbReference>
<evidence type="ECO:0000313" key="2">
    <source>
        <dbReference type="Proteomes" id="UP001377567"/>
    </source>
</evidence>
<organism evidence="1 2">
    <name type="scientific">Maudiozyma humilis</name>
    <name type="common">Sour dough yeast</name>
    <name type="synonym">Kazachstania humilis</name>
    <dbReference type="NCBI Taxonomy" id="51915"/>
    <lineage>
        <taxon>Eukaryota</taxon>
        <taxon>Fungi</taxon>
        <taxon>Dikarya</taxon>
        <taxon>Ascomycota</taxon>
        <taxon>Saccharomycotina</taxon>
        <taxon>Saccharomycetes</taxon>
        <taxon>Saccharomycetales</taxon>
        <taxon>Saccharomycetaceae</taxon>
        <taxon>Maudiozyma</taxon>
    </lineage>
</organism>
<evidence type="ECO:0000313" key="1">
    <source>
        <dbReference type="EMBL" id="GMM57189.1"/>
    </source>
</evidence>
<dbReference type="Proteomes" id="UP001377567">
    <property type="component" value="Unassembled WGS sequence"/>
</dbReference>
<keyword evidence="2" id="KW-1185">Reference proteome</keyword>
<sequence length="188" mass="21449">MTEAKTQFKSVYMKSTNPKDSDSNFWESLYFKPTITLDYSGDVNIDLECLIWTQNKIGTIVEYDKNRHSSSDLPSQIAHLLRLDITASLESSTIDHNVLLEIIPLQLKEYLQSLFISQLEFKFPLLFSKVARRRLAEQDNSLSVVSQSLTRDSSLVLPLIKIIEMDMTATTVYQLLSRTHGSSLIDLV</sequence>
<comment type="caution">
    <text evidence="1">The sequence shown here is derived from an EMBL/GenBank/DDBJ whole genome shotgun (WGS) entry which is preliminary data.</text>
</comment>
<gene>
    <name evidence="1" type="ORF">DAKH74_038050</name>
</gene>
<protein>
    <submittedName>
        <fullName evidence="1">Rec102 protein</fullName>
    </submittedName>
</protein>
<dbReference type="AlphaFoldDB" id="A0AAV5S006"/>
<dbReference type="Pfam" id="PF21736">
    <property type="entry name" value="REC102"/>
    <property type="match status" value="1"/>
</dbReference>
<reference evidence="1 2" key="1">
    <citation type="journal article" date="2023" name="Elife">
        <title>Identification of key yeast species and microbe-microbe interactions impacting larval growth of Drosophila in the wild.</title>
        <authorList>
            <person name="Mure A."/>
            <person name="Sugiura Y."/>
            <person name="Maeda R."/>
            <person name="Honda K."/>
            <person name="Sakurai N."/>
            <person name="Takahashi Y."/>
            <person name="Watada M."/>
            <person name="Katoh T."/>
            <person name="Gotoh A."/>
            <person name="Gotoh Y."/>
            <person name="Taniguchi I."/>
            <person name="Nakamura K."/>
            <person name="Hayashi T."/>
            <person name="Katayama T."/>
            <person name="Uemura T."/>
            <person name="Hattori Y."/>
        </authorList>
    </citation>
    <scope>NUCLEOTIDE SEQUENCE [LARGE SCALE GENOMIC DNA]</scope>
    <source>
        <strain evidence="1 2">KH-74</strain>
    </source>
</reference>
<accession>A0AAV5S006</accession>
<proteinExistence type="predicted"/>